<dbReference type="InParanoid" id="G0PG54"/>
<evidence type="ECO:0000313" key="2">
    <source>
        <dbReference type="EMBL" id="EGT54782.1"/>
    </source>
</evidence>
<accession>G0PG54</accession>
<evidence type="ECO:0000313" key="3">
    <source>
        <dbReference type="Proteomes" id="UP000008068"/>
    </source>
</evidence>
<organism evidence="3">
    <name type="scientific">Caenorhabditis brenneri</name>
    <name type="common">Nematode worm</name>
    <dbReference type="NCBI Taxonomy" id="135651"/>
    <lineage>
        <taxon>Eukaryota</taxon>
        <taxon>Metazoa</taxon>
        <taxon>Ecdysozoa</taxon>
        <taxon>Nematoda</taxon>
        <taxon>Chromadorea</taxon>
        <taxon>Rhabditida</taxon>
        <taxon>Rhabditina</taxon>
        <taxon>Rhabditomorpha</taxon>
        <taxon>Rhabditoidea</taxon>
        <taxon>Rhabditidae</taxon>
        <taxon>Peloderinae</taxon>
        <taxon>Caenorhabditis</taxon>
    </lineage>
</organism>
<gene>
    <name evidence="2" type="ORF">CAEBREN_19288</name>
</gene>
<dbReference type="HOGENOM" id="CLU_947408_0_0_1"/>
<feature type="coiled-coil region" evidence="1">
    <location>
        <begin position="34"/>
        <end position="148"/>
    </location>
</feature>
<dbReference type="Proteomes" id="UP000008068">
    <property type="component" value="Unassembled WGS sequence"/>
</dbReference>
<keyword evidence="1" id="KW-0175">Coiled coil</keyword>
<dbReference type="AlphaFoldDB" id="G0PG54"/>
<protein>
    <submittedName>
        <fullName evidence="2">Uncharacterized protein</fullName>
    </submittedName>
</protein>
<evidence type="ECO:0000256" key="1">
    <source>
        <dbReference type="SAM" id="Coils"/>
    </source>
</evidence>
<name>G0PG54_CAEBE</name>
<sequence length="294" mass="34311">MDLKSILEQLEEEKRCHYETKMKLQRCEDRLQTQKDYQTLYEEKLRTIRELEESLAVRNTRISQLNRMKTEDSTTILRLSDRINHLEIELNIQENLKSKVELRDSQIEKLFKALKDMKQSLKEANGYIEELKSTRFSLEMRIHAMEQKQKGVQVQPVVKRIQMSLDESSDDDEEEEEEETDEEMLRKIFEAEPPRPTGPIVRVQPNPIIPVVRDMPIDSPSRMMDSTFDADVARLEISSDSSETSYSSGEDALQRLLNERGVVKPILKKRNVLLAIGIEEQENNGSGKRVRFSL</sequence>
<reference evidence="3" key="1">
    <citation type="submission" date="2011-07" db="EMBL/GenBank/DDBJ databases">
        <authorList>
            <consortium name="Caenorhabditis brenneri Sequencing and Analysis Consortium"/>
            <person name="Wilson R.K."/>
        </authorList>
    </citation>
    <scope>NUCLEOTIDE SEQUENCE [LARGE SCALE GENOMIC DNA]</scope>
    <source>
        <strain evidence="3">PB2801</strain>
    </source>
</reference>
<proteinExistence type="predicted"/>
<dbReference type="EMBL" id="GL380399">
    <property type="protein sequence ID" value="EGT54782.1"/>
    <property type="molecule type" value="Genomic_DNA"/>
</dbReference>
<keyword evidence="3" id="KW-1185">Reference proteome</keyword>